<protein>
    <submittedName>
        <fullName evidence="2">Uncharacterized protein</fullName>
    </submittedName>
</protein>
<dbReference type="Proteomes" id="UP001240447">
    <property type="component" value="Unassembled WGS sequence"/>
</dbReference>
<comment type="caution">
    <text evidence="2">The sequence shown here is derived from an EMBL/GenBank/DDBJ whole genome shotgun (WGS) entry which is preliminary data.</text>
</comment>
<dbReference type="RefSeq" id="WP_306825168.1">
    <property type="nucleotide sequence ID" value="NZ_JAUSQM010000001.1"/>
</dbReference>
<evidence type="ECO:0000313" key="2">
    <source>
        <dbReference type="EMBL" id="MDP9822677.1"/>
    </source>
</evidence>
<reference evidence="2 3" key="1">
    <citation type="submission" date="2023-07" db="EMBL/GenBank/DDBJ databases">
        <title>Sequencing the genomes of 1000 actinobacteria strains.</title>
        <authorList>
            <person name="Klenk H.-P."/>
        </authorList>
    </citation>
    <scope>NUCLEOTIDE SEQUENCE [LARGE SCALE GENOMIC DNA]</scope>
    <source>
        <strain evidence="2 3">GD13</strain>
    </source>
</reference>
<gene>
    <name evidence="2" type="ORF">J2S59_002486</name>
</gene>
<feature type="compositionally biased region" description="Polar residues" evidence="1">
    <location>
        <begin position="79"/>
        <end position="89"/>
    </location>
</feature>
<keyword evidence="3" id="KW-1185">Reference proteome</keyword>
<evidence type="ECO:0000313" key="3">
    <source>
        <dbReference type="Proteomes" id="UP001240447"/>
    </source>
</evidence>
<feature type="compositionally biased region" description="Basic and acidic residues" evidence="1">
    <location>
        <begin position="105"/>
        <end position="114"/>
    </location>
</feature>
<sequence length="114" mass="12200">MRENPSAIVIDPKKEIRSFRVAMSAPMGNKRGRGRGAFIDSVLDLVDAFYGDVVQYLKAWSAAPPRMREAEPEPVQPVALSSTSLSSQDGAEPAADPSPIVAGEGGREQSEKSN</sequence>
<accession>A0ABT9NQY4</accession>
<dbReference type="EMBL" id="JAUSQM010000001">
    <property type="protein sequence ID" value="MDP9822677.1"/>
    <property type="molecule type" value="Genomic_DNA"/>
</dbReference>
<evidence type="ECO:0000256" key="1">
    <source>
        <dbReference type="SAM" id="MobiDB-lite"/>
    </source>
</evidence>
<feature type="region of interest" description="Disordered" evidence="1">
    <location>
        <begin position="64"/>
        <end position="114"/>
    </location>
</feature>
<organism evidence="2 3">
    <name type="scientific">Nocardioides massiliensis</name>
    <dbReference type="NCBI Taxonomy" id="1325935"/>
    <lineage>
        <taxon>Bacteria</taxon>
        <taxon>Bacillati</taxon>
        <taxon>Actinomycetota</taxon>
        <taxon>Actinomycetes</taxon>
        <taxon>Propionibacteriales</taxon>
        <taxon>Nocardioidaceae</taxon>
        <taxon>Nocardioides</taxon>
    </lineage>
</organism>
<proteinExistence type="predicted"/>
<name>A0ABT9NQY4_9ACTN</name>